<comment type="caution">
    <text evidence="3">The sequence shown here is derived from an EMBL/GenBank/DDBJ whole genome shotgun (WGS) entry which is preliminary data.</text>
</comment>
<gene>
    <name evidence="3" type="ORF">GOSPT_022_00300</name>
</gene>
<name>H5TW28_9ACTN</name>
<sequence length="127" mass="12956">MEPVGCLVALWLAALADIDRRTSRLPTVLLWPGCVAVGVSSCVRPCIALAAVAAAGPYLVGWLTGLCGGGDVKLAFALGGMLADPASALLMVLVAQVIGLLMRRGRQRWPHGPPMIASGVALLVAGS</sequence>
<dbReference type="Proteomes" id="UP000005845">
    <property type="component" value="Unassembled WGS sequence"/>
</dbReference>
<reference evidence="3 4" key="1">
    <citation type="submission" date="2012-02" db="EMBL/GenBank/DDBJ databases">
        <title>Whole genome shotgun sequence of Gordonia sputi NBRC 100414.</title>
        <authorList>
            <person name="Yoshida I."/>
            <person name="Hosoyama A."/>
            <person name="Tsuchikane K."/>
            <person name="Katsumata H."/>
            <person name="Yamazaki S."/>
            <person name="Fujita N."/>
        </authorList>
    </citation>
    <scope>NUCLEOTIDE SEQUENCE [LARGE SCALE GENOMIC DNA]</scope>
    <source>
        <strain evidence="3 4">NBRC 100414</strain>
    </source>
</reference>
<dbReference type="RefSeq" id="WP_005202663.1">
    <property type="nucleotide sequence ID" value="NZ_BAFC01000022.1"/>
</dbReference>
<proteinExistence type="predicted"/>
<keyword evidence="1" id="KW-1133">Transmembrane helix</keyword>
<dbReference type="GO" id="GO:0016020">
    <property type="term" value="C:membrane"/>
    <property type="evidence" value="ECO:0007669"/>
    <property type="project" value="InterPro"/>
</dbReference>
<keyword evidence="4" id="KW-1185">Reference proteome</keyword>
<keyword evidence="1" id="KW-0812">Transmembrane</keyword>
<protein>
    <recommendedName>
        <fullName evidence="2">Prepilin type IV endopeptidase peptidase domain-containing protein</fullName>
    </recommendedName>
</protein>
<evidence type="ECO:0000313" key="3">
    <source>
        <dbReference type="EMBL" id="GAB37686.1"/>
    </source>
</evidence>
<keyword evidence="1" id="KW-0472">Membrane</keyword>
<feature type="domain" description="Prepilin type IV endopeptidase peptidase" evidence="2">
    <location>
        <begin position="6"/>
        <end position="101"/>
    </location>
</feature>
<dbReference type="GO" id="GO:0004190">
    <property type="term" value="F:aspartic-type endopeptidase activity"/>
    <property type="evidence" value="ECO:0007669"/>
    <property type="project" value="InterPro"/>
</dbReference>
<organism evidence="3 4">
    <name type="scientific">Gordonia sputi NBRC 100414</name>
    <dbReference type="NCBI Taxonomy" id="1089453"/>
    <lineage>
        <taxon>Bacteria</taxon>
        <taxon>Bacillati</taxon>
        <taxon>Actinomycetota</taxon>
        <taxon>Actinomycetes</taxon>
        <taxon>Mycobacteriales</taxon>
        <taxon>Gordoniaceae</taxon>
        <taxon>Gordonia</taxon>
    </lineage>
</organism>
<dbReference type="eggNOG" id="COG1989">
    <property type="taxonomic scope" value="Bacteria"/>
</dbReference>
<feature type="transmembrane region" description="Helical" evidence="1">
    <location>
        <begin position="74"/>
        <end position="101"/>
    </location>
</feature>
<evidence type="ECO:0000256" key="1">
    <source>
        <dbReference type="SAM" id="Phobius"/>
    </source>
</evidence>
<evidence type="ECO:0000313" key="4">
    <source>
        <dbReference type="Proteomes" id="UP000005845"/>
    </source>
</evidence>
<dbReference type="InterPro" id="IPR000045">
    <property type="entry name" value="Prepilin_IV_endopep_pep"/>
</dbReference>
<dbReference type="EMBL" id="BAFC01000022">
    <property type="protein sequence ID" value="GAB37686.1"/>
    <property type="molecule type" value="Genomic_DNA"/>
</dbReference>
<dbReference type="AlphaFoldDB" id="H5TW28"/>
<dbReference type="Pfam" id="PF01478">
    <property type="entry name" value="Peptidase_A24"/>
    <property type="match status" value="1"/>
</dbReference>
<evidence type="ECO:0000259" key="2">
    <source>
        <dbReference type="Pfam" id="PF01478"/>
    </source>
</evidence>
<accession>H5TW28</accession>